<sequence length="66" mass="7380">MKPVTRVLLSGVMKYSEETIDDENDYNCLDSVIGINWIAKGIICIHTEKKELVVTISNEPLVESIA</sequence>
<organism evidence="1 2">
    <name type="scientific">Reinekea blandensis MED297</name>
    <dbReference type="NCBI Taxonomy" id="314283"/>
    <lineage>
        <taxon>Bacteria</taxon>
        <taxon>Pseudomonadati</taxon>
        <taxon>Pseudomonadota</taxon>
        <taxon>Gammaproteobacteria</taxon>
        <taxon>Oceanospirillales</taxon>
        <taxon>Saccharospirillaceae</taxon>
        <taxon>Reinekea</taxon>
    </lineage>
</organism>
<dbReference type="HOGENOM" id="CLU_2828181_0_0_6"/>
<dbReference type="EMBL" id="AAOE01000013">
    <property type="protein sequence ID" value="EAR09145.1"/>
    <property type="molecule type" value="Genomic_DNA"/>
</dbReference>
<keyword evidence="2" id="KW-1185">Reference proteome</keyword>
<evidence type="ECO:0000313" key="1">
    <source>
        <dbReference type="EMBL" id="EAR09145.1"/>
    </source>
</evidence>
<name>A4BFQ0_9GAMM</name>
<comment type="caution">
    <text evidence="1">The sequence shown here is derived from an EMBL/GenBank/DDBJ whole genome shotgun (WGS) entry which is preliminary data.</text>
</comment>
<reference evidence="1 2" key="1">
    <citation type="submission" date="2006-02" db="EMBL/GenBank/DDBJ databases">
        <authorList>
            <person name="Pinhassi J."/>
            <person name="Pedros-Alio C."/>
            <person name="Ferriera S."/>
            <person name="Johnson J."/>
            <person name="Kravitz S."/>
            <person name="Halpern A."/>
            <person name="Remington K."/>
            <person name="Beeson K."/>
            <person name="Tran B."/>
            <person name="Rogers Y.-H."/>
            <person name="Friedman R."/>
            <person name="Venter J.C."/>
        </authorList>
    </citation>
    <scope>NUCLEOTIDE SEQUENCE [LARGE SCALE GENOMIC DNA]</scope>
    <source>
        <strain evidence="1 2">MED297</strain>
    </source>
</reference>
<protein>
    <submittedName>
        <fullName evidence="1">Uncharacterized protein</fullName>
    </submittedName>
</protein>
<accession>A4BFQ0</accession>
<dbReference type="AlphaFoldDB" id="A4BFQ0"/>
<gene>
    <name evidence="1" type="ORF">MED297_17423</name>
</gene>
<evidence type="ECO:0000313" key="2">
    <source>
        <dbReference type="Proteomes" id="UP000005953"/>
    </source>
</evidence>
<proteinExistence type="predicted"/>
<dbReference type="Proteomes" id="UP000005953">
    <property type="component" value="Unassembled WGS sequence"/>
</dbReference>